<dbReference type="GeneID" id="95977738"/>
<feature type="region of interest" description="Disordered" evidence="1">
    <location>
        <begin position="297"/>
        <end position="338"/>
    </location>
</feature>
<proteinExistence type="predicted"/>
<reference evidence="2 3" key="1">
    <citation type="submission" date="2024-07" db="EMBL/GenBank/DDBJ databases">
        <title>Draft sequence of the Neodothiora populina.</title>
        <authorList>
            <person name="Drown D.D."/>
            <person name="Schuette U.S."/>
            <person name="Buechlein A.B."/>
            <person name="Rusch D.R."/>
            <person name="Winton L.W."/>
            <person name="Adams G.A."/>
        </authorList>
    </citation>
    <scope>NUCLEOTIDE SEQUENCE [LARGE SCALE GENOMIC DNA]</scope>
    <source>
        <strain evidence="2 3">CPC 39397</strain>
    </source>
</reference>
<feature type="compositionally biased region" description="Basic and acidic residues" evidence="1">
    <location>
        <begin position="315"/>
        <end position="337"/>
    </location>
</feature>
<comment type="caution">
    <text evidence="2">The sequence shown here is derived from an EMBL/GenBank/DDBJ whole genome shotgun (WGS) entry which is preliminary data.</text>
</comment>
<accession>A0ABR3PIC4</accession>
<feature type="region of interest" description="Disordered" evidence="1">
    <location>
        <begin position="740"/>
        <end position="876"/>
    </location>
</feature>
<organism evidence="2 3">
    <name type="scientific">Neodothiora populina</name>
    <dbReference type="NCBI Taxonomy" id="2781224"/>
    <lineage>
        <taxon>Eukaryota</taxon>
        <taxon>Fungi</taxon>
        <taxon>Dikarya</taxon>
        <taxon>Ascomycota</taxon>
        <taxon>Pezizomycotina</taxon>
        <taxon>Dothideomycetes</taxon>
        <taxon>Dothideomycetidae</taxon>
        <taxon>Dothideales</taxon>
        <taxon>Dothioraceae</taxon>
        <taxon>Neodothiora</taxon>
    </lineage>
</organism>
<keyword evidence="3" id="KW-1185">Reference proteome</keyword>
<feature type="compositionally biased region" description="Basic and acidic residues" evidence="1">
    <location>
        <begin position="764"/>
        <end position="790"/>
    </location>
</feature>
<name>A0ABR3PIC4_9PEZI</name>
<dbReference type="RefSeq" id="XP_069202165.1">
    <property type="nucleotide sequence ID" value="XM_069343610.1"/>
</dbReference>
<dbReference type="EMBL" id="JBFMKM010000005">
    <property type="protein sequence ID" value="KAL1305892.1"/>
    <property type="molecule type" value="Genomic_DNA"/>
</dbReference>
<gene>
    <name evidence="2" type="ORF">AAFC00_004038</name>
</gene>
<feature type="compositionally biased region" description="Basic and acidic residues" evidence="1">
    <location>
        <begin position="740"/>
        <end position="756"/>
    </location>
</feature>
<evidence type="ECO:0000313" key="2">
    <source>
        <dbReference type="EMBL" id="KAL1305892.1"/>
    </source>
</evidence>
<sequence>MQRQHHYSSPSGRLNAAPRLPMAANDYRPQDINSRGAAAAFASRKRTQQGLESAHRGRAPKRSRQLDNSNQTNGFGDPRGPQQMLLAEQDIVEISSDEYEHDDNGPFNREGNMREPGYQIQSYYQMSDSAAGVRYDRPRGAFINQKYEASLSDGHGEMLRRFIDDDSAAGSTHLGTALMAPPLIRNRAGQGPFTQTAPGSDPIRSGRQPNFPPVRPSLQPDAEIVDRPQHSTVPLPVVRDRPSSLGRSLLTKSMPTPFVEESESEQGARSPIQHIQYYEGPISGGASDLFVDNDRRSSLHSSETLPLHSMPIRNYSDKTEMRQPSDKASNHDVEVRPIGDSPYVGDPRRTMQQQNADVCPQVPAAPLNRPDGVFQVRSQAGLDLDFPRQPPEETSLPLVFSPIGPVAQIEAPTAIMTTGPTAPWGQDNVHSQSANIHRNLQEGDPYGALHDERHYIQETPSMILNRQQRNSRIARELAKSQQDRAYDARTARDDNYSVEMASYAKSEQLREKRQFAKCNSVEEQRLRIHASLGNGRSASVNPHSKRTVDCSYLSNPIEHSGLRAVPAPLTPATETQGPKPPQEQLESDCLFSPDQIAAFEITELDLKICDWKDRLSMSWKDTRELTKKMTSEDHTFAEIRARYKLTKLKMTPSTLNAAVDQTIRTDHPGLPHTLPQELTESGSIHISQLDNQATSEVAKTTSTTLMPAEIALREKIQLEYEARRLAEMVNIEKEKRRMAEELGTERERREEAESRAAEQAQAAREARLKAAAEEKARMKAEQEERKKQNEQRLAQAARHRGIEVGRATGTGFSFPQSDRDDTDSLDIRPGQGAHTSRSKTWKQRDTNNDQSDEESERAISFQKPRYKPKKLKSGSQQEIELNARGFATQSGKTCLDFRTLDAYIKQTEDEVDDSSEEEPLPEEILGEDLTYHMYLVKYKSWSGEEEPDDDEEHPGLSLTLGEFPSMTLANAAATDEILRYSAGDPGIVIDQNKPFSFHSYPGKDNLSVLQADVPNGHIKVWVVPDLRSRFRGELPNLSKSDFYRKSVYIIKETILSSLQDEASTAEDDTVNKDKDGAAAETRQGAVQEVGDIYTRMDIANKVAADRFVEATFTRNARRIDEVNAQMTSAKWDMNQVLEELRLQDQLFCMEKPLNNEQTVKIWVEERKLSGPRN</sequence>
<evidence type="ECO:0000313" key="3">
    <source>
        <dbReference type="Proteomes" id="UP001562354"/>
    </source>
</evidence>
<evidence type="ECO:0000256" key="1">
    <source>
        <dbReference type="SAM" id="MobiDB-lite"/>
    </source>
</evidence>
<feature type="region of interest" description="Disordered" evidence="1">
    <location>
        <begin position="185"/>
        <end position="270"/>
    </location>
</feature>
<dbReference type="Proteomes" id="UP001562354">
    <property type="component" value="Unassembled WGS sequence"/>
</dbReference>
<protein>
    <submittedName>
        <fullName evidence="2">Uncharacterized protein</fullName>
    </submittedName>
</protein>
<feature type="region of interest" description="Disordered" evidence="1">
    <location>
        <begin position="1061"/>
        <end position="1081"/>
    </location>
</feature>
<feature type="region of interest" description="Disordered" evidence="1">
    <location>
        <begin position="1"/>
        <end position="81"/>
    </location>
</feature>